<organism evidence="2 3">
    <name type="scientific">Phialocephala subalpina</name>
    <dbReference type="NCBI Taxonomy" id="576137"/>
    <lineage>
        <taxon>Eukaryota</taxon>
        <taxon>Fungi</taxon>
        <taxon>Dikarya</taxon>
        <taxon>Ascomycota</taxon>
        <taxon>Pezizomycotina</taxon>
        <taxon>Leotiomycetes</taxon>
        <taxon>Helotiales</taxon>
        <taxon>Mollisiaceae</taxon>
        <taxon>Phialocephala</taxon>
        <taxon>Phialocephala fortinii species complex</taxon>
    </lineage>
</organism>
<dbReference type="Proteomes" id="UP000184330">
    <property type="component" value="Unassembled WGS sequence"/>
</dbReference>
<dbReference type="STRING" id="576137.A0A1L7WBI7"/>
<dbReference type="PANTHER" id="PTHR35394">
    <property type="entry name" value="DUF3176 DOMAIN-CONTAINING PROTEIN"/>
    <property type="match status" value="1"/>
</dbReference>
<feature type="transmembrane region" description="Helical" evidence="1">
    <location>
        <begin position="282"/>
        <end position="301"/>
    </location>
</feature>
<keyword evidence="3" id="KW-1185">Reference proteome</keyword>
<gene>
    <name evidence="2" type="ORF">PAC_00018</name>
</gene>
<keyword evidence="1" id="KW-0472">Membrane</keyword>
<protein>
    <submittedName>
        <fullName evidence="2">Uncharacterized protein</fullName>
    </submittedName>
</protein>
<evidence type="ECO:0000256" key="1">
    <source>
        <dbReference type="SAM" id="Phobius"/>
    </source>
</evidence>
<accession>A0A1L7WBI7</accession>
<dbReference type="PANTHER" id="PTHR35394:SF5">
    <property type="entry name" value="DUF3176 DOMAIN-CONTAINING PROTEIN"/>
    <property type="match status" value="1"/>
</dbReference>
<keyword evidence="1" id="KW-1133">Transmembrane helix</keyword>
<evidence type="ECO:0000313" key="3">
    <source>
        <dbReference type="Proteomes" id="UP000184330"/>
    </source>
</evidence>
<dbReference type="OrthoDB" id="5242705at2759"/>
<keyword evidence="1" id="KW-0812">Transmembrane</keyword>
<reference evidence="2 3" key="1">
    <citation type="submission" date="2016-03" db="EMBL/GenBank/DDBJ databases">
        <authorList>
            <person name="Ploux O."/>
        </authorList>
    </citation>
    <scope>NUCLEOTIDE SEQUENCE [LARGE SCALE GENOMIC DNA]</scope>
    <source>
        <strain evidence="2 3">UAMH 11012</strain>
    </source>
</reference>
<dbReference type="AlphaFoldDB" id="A0A1L7WBI7"/>
<proteinExistence type="predicted"/>
<sequence>MQSAVNVGVFSPGSVATPFTCATGNCTFPQYRTLGFCSTCKDISSEVVITMKNETMIYSDNTTYGGSSGTLNFTFPSELWASPMTASQFALGTNTFSDAIQALLGDSNGYGASECSLSLCIKTYNASIENGKLIEKGLYSDPGNWNSFTNTSSSKYISTIDVSCLNNAERRTLQDAGYKFNASSNWLGYFTHTILSIGYYLGGVFQEHARVAPEALEGTSDFISAIFNSGNVGATTIESNFKNISNSMTNFVRQNGQPVNSPFAVGKVLLSETCVHVRWERLTFPAALFALTLIFFVGMVIQTTSRYALSSGSRDFKSSALPLVFCGLETDIPLEFYESRCGMDEMAYEARQMHVRLSKTESGWKFVKDD</sequence>
<dbReference type="EMBL" id="FJOG01000001">
    <property type="protein sequence ID" value="CZR50146.1"/>
    <property type="molecule type" value="Genomic_DNA"/>
</dbReference>
<evidence type="ECO:0000313" key="2">
    <source>
        <dbReference type="EMBL" id="CZR50146.1"/>
    </source>
</evidence>
<name>A0A1L7WBI7_9HELO</name>